<sequence>MPDNAQTVFYGTKKSVLVSIRFAFYFLRLLLHIFGHLLLPYIPISVCPLQPRTHAPHLPT</sequence>
<organism evidence="2 3">
    <name type="scientific">Athelia psychrophila</name>
    <dbReference type="NCBI Taxonomy" id="1759441"/>
    <lineage>
        <taxon>Eukaryota</taxon>
        <taxon>Fungi</taxon>
        <taxon>Dikarya</taxon>
        <taxon>Basidiomycota</taxon>
        <taxon>Agaricomycotina</taxon>
        <taxon>Agaricomycetes</taxon>
        <taxon>Agaricomycetidae</taxon>
        <taxon>Atheliales</taxon>
        <taxon>Atheliaceae</taxon>
        <taxon>Athelia</taxon>
    </lineage>
</organism>
<proteinExistence type="predicted"/>
<keyword evidence="1" id="KW-1133">Transmembrane helix</keyword>
<reference evidence="2 3" key="1">
    <citation type="journal article" date="2016" name="Mol. Biol. Evol.">
        <title>Comparative Genomics of Early-Diverging Mushroom-Forming Fungi Provides Insights into the Origins of Lignocellulose Decay Capabilities.</title>
        <authorList>
            <person name="Nagy L.G."/>
            <person name="Riley R."/>
            <person name="Tritt A."/>
            <person name="Adam C."/>
            <person name="Daum C."/>
            <person name="Floudas D."/>
            <person name="Sun H."/>
            <person name="Yadav J.S."/>
            <person name="Pangilinan J."/>
            <person name="Larsson K.H."/>
            <person name="Matsuura K."/>
            <person name="Barry K."/>
            <person name="Labutti K."/>
            <person name="Kuo R."/>
            <person name="Ohm R.A."/>
            <person name="Bhattacharya S.S."/>
            <person name="Shirouzu T."/>
            <person name="Yoshinaga Y."/>
            <person name="Martin F.M."/>
            <person name="Grigoriev I.V."/>
            <person name="Hibbett D.S."/>
        </authorList>
    </citation>
    <scope>NUCLEOTIDE SEQUENCE [LARGE SCALE GENOMIC DNA]</scope>
    <source>
        <strain evidence="2 3">CBS 109695</strain>
    </source>
</reference>
<dbReference type="AlphaFoldDB" id="A0A166DJC9"/>
<name>A0A166DJC9_9AGAM</name>
<dbReference type="Proteomes" id="UP000076532">
    <property type="component" value="Unassembled WGS sequence"/>
</dbReference>
<accession>A0A166DJC9</accession>
<evidence type="ECO:0000313" key="2">
    <source>
        <dbReference type="EMBL" id="KZP14780.1"/>
    </source>
</evidence>
<keyword evidence="1" id="KW-0472">Membrane</keyword>
<protein>
    <submittedName>
        <fullName evidence="2">Uncharacterized protein</fullName>
    </submittedName>
</protein>
<feature type="transmembrane region" description="Helical" evidence="1">
    <location>
        <begin position="22"/>
        <end position="42"/>
    </location>
</feature>
<dbReference type="EMBL" id="KV417612">
    <property type="protein sequence ID" value="KZP14780.1"/>
    <property type="molecule type" value="Genomic_DNA"/>
</dbReference>
<evidence type="ECO:0000256" key="1">
    <source>
        <dbReference type="SAM" id="Phobius"/>
    </source>
</evidence>
<keyword evidence="3" id="KW-1185">Reference proteome</keyword>
<evidence type="ECO:0000313" key="3">
    <source>
        <dbReference type="Proteomes" id="UP000076532"/>
    </source>
</evidence>
<gene>
    <name evidence="2" type="ORF">FIBSPDRAFT_867911</name>
</gene>
<keyword evidence="1" id="KW-0812">Transmembrane</keyword>